<evidence type="ECO:0000313" key="2">
    <source>
        <dbReference type="EMBL" id="KAL0956731.1"/>
    </source>
</evidence>
<protein>
    <submittedName>
        <fullName evidence="2">Uncharacterized protein</fullName>
    </submittedName>
</protein>
<evidence type="ECO:0000313" key="3">
    <source>
        <dbReference type="Proteomes" id="UP001556367"/>
    </source>
</evidence>
<keyword evidence="3" id="KW-1185">Reference proteome</keyword>
<comment type="caution">
    <text evidence="2">The sequence shown here is derived from an EMBL/GenBank/DDBJ whole genome shotgun (WGS) entry which is preliminary data.</text>
</comment>
<accession>A0ABR3JLW8</accession>
<feature type="chain" id="PRO_5046819837" evidence="1">
    <location>
        <begin position="20"/>
        <end position="147"/>
    </location>
</feature>
<dbReference type="EMBL" id="JASNQZ010000006">
    <property type="protein sequence ID" value="KAL0956731.1"/>
    <property type="molecule type" value="Genomic_DNA"/>
</dbReference>
<organism evidence="2 3">
    <name type="scientific">Hohenbuehelia grisea</name>
    <dbReference type="NCBI Taxonomy" id="104357"/>
    <lineage>
        <taxon>Eukaryota</taxon>
        <taxon>Fungi</taxon>
        <taxon>Dikarya</taxon>
        <taxon>Basidiomycota</taxon>
        <taxon>Agaricomycotina</taxon>
        <taxon>Agaricomycetes</taxon>
        <taxon>Agaricomycetidae</taxon>
        <taxon>Agaricales</taxon>
        <taxon>Pleurotineae</taxon>
        <taxon>Pleurotaceae</taxon>
        <taxon>Hohenbuehelia</taxon>
    </lineage>
</organism>
<name>A0ABR3JLW8_9AGAR</name>
<dbReference type="Proteomes" id="UP001556367">
    <property type="component" value="Unassembled WGS sequence"/>
</dbReference>
<proteinExistence type="predicted"/>
<gene>
    <name evidence="2" type="ORF">HGRIS_002851</name>
</gene>
<feature type="signal peptide" evidence="1">
    <location>
        <begin position="1"/>
        <end position="19"/>
    </location>
</feature>
<keyword evidence="1" id="KW-0732">Signal</keyword>
<reference evidence="3" key="1">
    <citation type="submission" date="2024-06" db="EMBL/GenBank/DDBJ databases">
        <title>Multi-omics analyses provide insights into the biosynthesis of the anticancer antibiotic pleurotin in Hohenbuehelia grisea.</title>
        <authorList>
            <person name="Weaver J.A."/>
            <person name="Alberti F."/>
        </authorList>
    </citation>
    <scope>NUCLEOTIDE SEQUENCE [LARGE SCALE GENOMIC DNA]</scope>
    <source>
        <strain evidence="3">T-177</strain>
    </source>
</reference>
<sequence length="147" mass="15886">MKLSITFCLLAQTITLARAASAGDLVVKAYKKEHDPQDLGNAKDVSIAPGINSRIAKRAACDNAQYIDVFFDVNLDGDRFAQCLNVPINNWAQSSTPGDFNWCRKELLRCSQANASNASGVCNRATSFCAAAQNYCTTLGGDFYCMG</sequence>
<evidence type="ECO:0000256" key="1">
    <source>
        <dbReference type="SAM" id="SignalP"/>
    </source>
</evidence>